<comment type="caution">
    <text evidence="1">The sequence shown here is derived from an EMBL/GenBank/DDBJ whole genome shotgun (WGS) entry which is preliminary data.</text>
</comment>
<gene>
    <name evidence="1" type="ORF">QIS74_00040</name>
</gene>
<evidence type="ECO:0000313" key="2">
    <source>
        <dbReference type="Proteomes" id="UP001327957"/>
    </source>
</evidence>
<dbReference type="EMBL" id="JASAOK010000001">
    <property type="protein sequence ID" value="KAK6226485.1"/>
    <property type="molecule type" value="Genomic_DNA"/>
</dbReference>
<keyword evidence="2" id="KW-1185">Reference proteome</keyword>
<proteinExistence type="predicted"/>
<reference evidence="1 2" key="1">
    <citation type="submission" date="2023-04" db="EMBL/GenBank/DDBJ databases">
        <title>Colletotrichum tabacum stain YC1 causing leaf anthracnose on Nicotiana tabacum(L.) cv.</title>
        <authorList>
            <person name="Ji Z."/>
            <person name="Wang M."/>
            <person name="Zhang J."/>
            <person name="Wang N."/>
            <person name="Zhou Z."/>
        </authorList>
    </citation>
    <scope>NUCLEOTIDE SEQUENCE [LARGE SCALE GENOMIC DNA]</scope>
    <source>
        <strain evidence="1 2">YC1</strain>
    </source>
</reference>
<dbReference type="AlphaFoldDB" id="A0AAV9TU20"/>
<evidence type="ECO:0000313" key="1">
    <source>
        <dbReference type="EMBL" id="KAK6226485.1"/>
    </source>
</evidence>
<dbReference type="Proteomes" id="UP001327957">
    <property type="component" value="Unassembled WGS sequence"/>
</dbReference>
<organism evidence="1 2">
    <name type="scientific">Colletotrichum tabaci</name>
    <dbReference type="NCBI Taxonomy" id="1209068"/>
    <lineage>
        <taxon>Eukaryota</taxon>
        <taxon>Fungi</taxon>
        <taxon>Dikarya</taxon>
        <taxon>Ascomycota</taxon>
        <taxon>Pezizomycotina</taxon>
        <taxon>Sordariomycetes</taxon>
        <taxon>Hypocreomycetidae</taxon>
        <taxon>Glomerellales</taxon>
        <taxon>Glomerellaceae</taxon>
        <taxon>Colletotrichum</taxon>
        <taxon>Colletotrichum destructivum species complex</taxon>
    </lineage>
</organism>
<name>A0AAV9TU20_9PEZI</name>
<protein>
    <submittedName>
        <fullName evidence="1">Uncharacterized protein</fullName>
    </submittedName>
</protein>
<accession>A0AAV9TU20</accession>
<sequence>MPEDKPVSALTVFSDAEVRPRYFDEDISDLESDKAAECDCGGEDRDCQHQAEDV</sequence>